<accession>D2V9B2</accession>
<evidence type="ECO:0000313" key="2">
    <source>
        <dbReference type="EMBL" id="EFC46427.1"/>
    </source>
</evidence>
<dbReference type="VEuPathDB" id="AmoebaDB:NAEGRDRAFT_79054"/>
<protein>
    <submittedName>
        <fullName evidence="2">Uncharacterized protein</fullName>
    </submittedName>
</protein>
<dbReference type="KEGG" id="ngr:NAEGRDRAFT_79054"/>
<name>D2V9B2_NAEGR</name>
<feature type="chain" id="PRO_5003038516" evidence="1">
    <location>
        <begin position="26"/>
        <end position="186"/>
    </location>
</feature>
<organism evidence="3">
    <name type="scientific">Naegleria gruberi</name>
    <name type="common">Amoeba</name>
    <dbReference type="NCBI Taxonomy" id="5762"/>
    <lineage>
        <taxon>Eukaryota</taxon>
        <taxon>Discoba</taxon>
        <taxon>Heterolobosea</taxon>
        <taxon>Tetramitia</taxon>
        <taxon>Eutetramitia</taxon>
        <taxon>Vahlkampfiidae</taxon>
        <taxon>Naegleria</taxon>
    </lineage>
</organism>
<dbReference type="GeneID" id="8847669"/>
<keyword evidence="3" id="KW-1185">Reference proteome</keyword>
<dbReference type="OMA" id="IANCGIQ"/>
<dbReference type="OrthoDB" id="10251395at2759"/>
<gene>
    <name evidence="2" type="ORF">NAEGRDRAFT_79054</name>
</gene>
<sequence>MIKQSLIALAATIFAVILMMNVVKAEQMAAQESAASAPNFAEICSLPNNNWAPIMGVPCNPNNFTLLVSPTTRVQITGSNFIANCGIQYTPVYTFDMNAGYVETSQLCNIKSVFRGGDRVSVCKTSNSLAMYPTPILSGKASYNFVPGQYGLVLSDPVFTGQRIYVSKVLVGSAIGWVQSDYICLA</sequence>
<dbReference type="Proteomes" id="UP000006671">
    <property type="component" value="Unassembled WGS sequence"/>
</dbReference>
<dbReference type="RefSeq" id="XP_002679171.1">
    <property type="nucleotide sequence ID" value="XM_002679125.1"/>
</dbReference>
<evidence type="ECO:0000313" key="3">
    <source>
        <dbReference type="Proteomes" id="UP000006671"/>
    </source>
</evidence>
<feature type="signal peptide" evidence="1">
    <location>
        <begin position="1"/>
        <end position="25"/>
    </location>
</feature>
<proteinExistence type="predicted"/>
<dbReference type="InParanoid" id="D2V9B2"/>
<evidence type="ECO:0000256" key="1">
    <source>
        <dbReference type="SAM" id="SignalP"/>
    </source>
</evidence>
<reference evidence="2 3" key="1">
    <citation type="journal article" date="2010" name="Cell">
        <title>The genome of Naegleria gruberi illuminates early eukaryotic versatility.</title>
        <authorList>
            <person name="Fritz-Laylin L.K."/>
            <person name="Prochnik S.E."/>
            <person name="Ginger M.L."/>
            <person name="Dacks J.B."/>
            <person name="Carpenter M.L."/>
            <person name="Field M.C."/>
            <person name="Kuo A."/>
            <person name="Paredez A."/>
            <person name="Chapman J."/>
            <person name="Pham J."/>
            <person name="Shu S."/>
            <person name="Neupane R."/>
            <person name="Cipriano M."/>
            <person name="Mancuso J."/>
            <person name="Tu H."/>
            <person name="Salamov A."/>
            <person name="Lindquist E."/>
            <person name="Shapiro H."/>
            <person name="Lucas S."/>
            <person name="Grigoriev I.V."/>
            <person name="Cande W.Z."/>
            <person name="Fulton C."/>
            <person name="Rokhsar D.S."/>
            <person name="Dawson S.C."/>
        </authorList>
    </citation>
    <scope>NUCLEOTIDE SEQUENCE [LARGE SCALE GENOMIC DNA]</scope>
    <source>
        <strain evidence="2 3">NEG-M</strain>
    </source>
</reference>
<dbReference type="AlphaFoldDB" id="D2V9B2"/>
<keyword evidence="1" id="KW-0732">Signal</keyword>
<dbReference type="EMBL" id="GG738858">
    <property type="protein sequence ID" value="EFC46427.1"/>
    <property type="molecule type" value="Genomic_DNA"/>
</dbReference>